<dbReference type="InterPro" id="IPR044878">
    <property type="entry name" value="UbiA_sf"/>
</dbReference>
<evidence type="ECO:0000256" key="4">
    <source>
        <dbReference type="ARBA" id="ARBA00022679"/>
    </source>
</evidence>
<keyword evidence="3 8" id="KW-1003">Cell membrane</keyword>
<sequence>MLGDYKKYLETAKKVFEENKTLTLVSRGKDGKVWAGKVYFGEEDGYIYVALEKGKNYFNIIENPHVFFVIEHGVPDRFIQGEGIAEMLGDIADVPERSIIFRKAIELVVYAKKIPGVTVFRIRPTKLYISDFTEEWKPRAEIEVTDEVLRLFQTELKTRYNFLKVAFRAIRPFAFPATIAPVLLGTFIAPHVSIPMFLLVLFGLLIAHSAVNVLSDYFDYIRGADTWRVLGSSRVLVDGLMKPKHHLFLGLSLLLISLGVGFYFVFAVDYKVLYFIIPGLILGLFYTAPPVGFKYRALGDLAVFLAFGPIMTLGVYYIQTREISLIPVILSIPIGLLTTAILHGNNFRDIKEDTEAGYKTFAGVIGVKASSYYYAVLVSFAYLLVVYFIFEKFLPALAILSFLTLPVAVKNIKVSFNQALVNFTFLDLLTAKLQLYFSSLLIIGVIFEKFLL</sequence>
<evidence type="ECO:0000256" key="6">
    <source>
        <dbReference type="ARBA" id="ARBA00022989"/>
    </source>
</evidence>
<accession>A0A0P1MK21</accession>
<feature type="transmembrane region" description="Helical" evidence="8">
    <location>
        <begin position="194"/>
        <end position="214"/>
    </location>
</feature>
<keyword evidence="5 8" id="KW-0812">Transmembrane</keyword>
<dbReference type="Proteomes" id="UP000182200">
    <property type="component" value="Unassembled WGS sequence"/>
</dbReference>
<dbReference type="Gene3D" id="1.10.357.140">
    <property type="entry name" value="UbiA prenyltransferase"/>
    <property type="match status" value="1"/>
</dbReference>
<gene>
    <name evidence="8" type="primary">menA</name>
    <name evidence="10" type="ORF">JGI4_00990</name>
    <name evidence="9" type="ORF">JGI8_01462</name>
</gene>
<organism evidence="10 11">
    <name type="scientific">Candidatus Kryptonium thompsonii</name>
    <dbReference type="NCBI Taxonomy" id="1633631"/>
    <lineage>
        <taxon>Bacteria</taxon>
        <taxon>Pseudomonadati</taxon>
        <taxon>Candidatus Kryptoniota</taxon>
        <taxon>Candidatus Kryptonium</taxon>
    </lineage>
</organism>
<keyword evidence="7 8" id="KW-0472">Membrane</keyword>
<dbReference type="GO" id="GO:0005886">
    <property type="term" value="C:plasma membrane"/>
    <property type="evidence" value="ECO:0007669"/>
    <property type="project" value="UniProtKB-SubCell"/>
</dbReference>
<dbReference type="GO" id="GO:0009234">
    <property type="term" value="P:menaquinone biosynthetic process"/>
    <property type="evidence" value="ECO:0007669"/>
    <property type="project" value="UniProtKB-UniRule"/>
</dbReference>
<feature type="transmembrane region" description="Helical" evidence="8">
    <location>
        <begin position="396"/>
        <end position="412"/>
    </location>
</feature>
<dbReference type="RefSeq" id="WP_075426127.1">
    <property type="nucleotide sequence ID" value="NZ_CZVI01000022.1"/>
</dbReference>
<keyword evidence="2 8" id="KW-0474">Menaquinone biosynthesis</keyword>
<dbReference type="PANTHER" id="PTHR13929">
    <property type="entry name" value="1,4-DIHYDROXY-2-NAPHTHOATE OCTAPRENYLTRANSFERASE"/>
    <property type="match status" value="1"/>
</dbReference>
<keyword evidence="6 8" id="KW-1133">Transmembrane helix</keyword>
<feature type="transmembrane region" description="Helical" evidence="8">
    <location>
        <begin position="324"/>
        <end position="342"/>
    </location>
</feature>
<feature type="transmembrane region" description="Helical" evidence="8">
    <location>
        <begin position="433"/>
        <end position="451"/>
    </location>
</feature>
<comment type="pathway">
    <text evidence="8">Quinol/quinone metabolism; menaquinone biosynthesis; menaquinol from 1,4-dihydroxy-2-naphthoate: step 1/2.</text>
</comment>
<evidence type="ECO:0000256" key="7">
    <source>
        <dbReference type="ARBA" id="ARBA00023136"/>
    </source>
</evidence>
<dbReference type="InterPro" id="IPR026046">
    <property type="entry name" value="UBIAD1"/>
</dbReference>
<accession>A0A0S4MZQ8</accession>
<evidence type="ECO:0000313" key="10">
    <source>
        <dbReference type="EMBL" id="CUU04348.1"/>
    </source>
</evidence>
<dbReference type="GO" id="GO:0042371">
    <property type="term" value="P:vitamin K biosynthetic process"/>
    <property type="evidence" value="ECO:0007669"/>
    <property type="project" value="TreeGrafter"/>
</dbReference>
<comment type="subcellular location">
    <subcellularLocation>
        <location evidence="8">Cell membrane</location>
        <topology evidence="8">Multi-pass membrane protein</topology>
    </subcellularLocation>
    <subcellularLocation>
        <location evidence="1">Membrane</location>
        <topology evidence="1">Multi-pass membrane protein</topology>
    </subcellularLocation>
</comment>
<dbReference type="EC" id="2.5.1.74" evidence="8"/>
<keyword evidence="4 8" id="KW-0808">Transferase</keyword>
<accession>A0A0P1P1M7</accession>
<evidence type="ECO:0000256" key="2">
    <source>
        <dbReference type="ARBA" id="ARBA00022428"/>
    </source>
</evidence>
<dbReference type="SUPFAM" id="SSF50475">
    <property type="entry name" value="FMN-binding split barrel"/>
    <property type="match status" value="1"/>
</dbReference>
<accession>A0A0P1M463</accession>
<feature type="transmembrane region" description="Helical" evidence="8">
    <location>
        <begin position="169"/>
        <end position="188"/>
    </location>
</feature>
<dbReference type="InterPro" id="IPR000537">
    <property type="entry name" value="UbiA_prenyltransferase"/>
</dbReference>
<proteinExistence type="inferred from homology"/>
<evidence type="ECO:0000256" key="8">
    <source>
        <dbReference type="HAMAP-Rule" id="MF_01937"/>
    </source>
</evidence>
<dbReference type="InterPro" id="IPR012349">
    <property type="entry name" value="Split_barrel_FMN-bd"/>
</dbReference>
<accession>A0A0P1LX25</accession>
<dbReference type="Pfam" id="PF01040">
    <property type="entry name" value="UbiA"/>
    <property type="match status" value="1"/>
</dbReference>
<reference evidence="9 12" key="1">
    <citation type="submission" date="2015-11" db="EMBL/GenBank/DDBJ databases">
        <authorList>
            <person name="Varghese N."/>
        </authorList>
    </citation>
    <scope>NUCLEOTIDE SEQUENCE [LARGE SCALE GENOMIC DNA]</scope>
    <source>
        <strain evidence="9 12">JGI-8</strain>
    </source>
</reference>
<feature type="transmembrane region" description="Helical" evidence="8">
    <location>
        <begin position="372"/>
        <end position="390"/>
    </location>
</feature>
<evidence type="ECO:0000313" key="11">
    <source>
        <dbReference type="Proteomes" id="UP000182011"/>
    </source>
</evidence>
<evidence type="ECO:0000313" key="12">
    <source>
        <dbReference type="Proteomes" id="UP000182200"/>
    </source>
</evidence>
<dbReference type="GO" id="GO:0046428">
    <property type="term" value="F:1,4-dihydroxy-2-naphthoate polyprenyltransferase activity"/>
    <property type="evidence" value="ECO:0007669"/>
    <property type="project" value="UniProtKB-UniRule"/>
</dbReference>
<dbReference type="Gene3D" id="2.30.110.10">
    <property type="entry name" value="Electron Transport, Fmn-binding Protein, Chain A"/>
    <property type="match status" value="1"/>
</dbReference>
<dbReference type="HAMAP" id="MF_01937">
    <property type="entry name" value="MenA_1"/>
    <property type="match status" value="1"/>
</dbReference>
<feature type="transmembrane region" description="Helical" evidence="8">
    <location>
        <begin position="247"/>
        <end position="266"/>
    </location>
</feature>
<accession>A0A0P1N087</accession>
<feature type="transmembrane region" description="Helical" evidence="8">
    <location>
        <begin position="301"/>
        <end position="318"/>
    </location>
</feature>
<keyword evidence="12" id="KW-1185">Reference proteome</keyword>
<reference evidence="10 11" key="2">
    <citation type="submission" date="2015-11" db="EMBL/GenBank/DDBJ databases">
        <authorList>
            <person name="Zhang Y."/>
            <person name="Guo Z."/>
        </authorList>
    </citation>
    <scope>NUCLEOTIDE SEQUENCE [LARGE SCALE GENOMIC DNA]</scope>
    <source>
        <strain evidence="10">JGI-4</strain>
    </source>
</reference>
<dbReference type="UniPathway" id="UPA00079">
    <property type="reaction ID" value="UER00168"/>
</dbReference>
<accession>A0A0P1LD81</accession>
<dbReference type="InterPro" id="IPR004657">
    <property type="entry name" value="MenA"/>
</dbReference>
<accession>A0A0P1M164</accession>
<comment type="similarity">
    <text evidence="8">Belongs to the MenA family. Type 1 subfamily.</text>
</comment>
<accession>A0A0P1P5T5</accession>
<evidence type="ECO:0000256" key="1">
    <source>
        <dbReference type="ARBA" id="ARBA00004141"/>
    </source>
</evidence>
<dbReference type="STRING" id="1633631.GCA_001442925_00989"/>
<dbReference type="PANTHER" id="PTHR13929:SF0">
    <property type="entry name" value="UBIA PRENYLTRANSFERASE DOMAIN-CONTAINING PROTEIN 1"/>
    <property type="match status" value="1"/>
</dbReference>
<dbReference type="CDD" id="cd13962">
    <property type="entry name" value="PT_UbiA_UBIAD1"/>
    <property type="match status" value="1"/>
</dbReference>
<dbReference type="AlphaFoldDB" id="A0A0P1M164"/>
<dbReference type="EMBL" id="FAOP01000004">
    <property type="protein sequence ID" value="CUU04348.1"/>
    <property type="molecule type" value="Genomic_DNA"/>
</dbReference>
<feature type="transmembrane region" description="Helical" evidence="8">
    <location>
        <begin position="272"/>
        <end position="289"/>
    </location>
</feature>
<evidence type="ECO:0000256" key="3">
    <source>
        <dbReference type="ARBA" id="ARBA00022475"/>
    </source>
</evidence>
<comment type="function">
    <text evidence="8">Conversion of 1,4-dihydroxy-2-naphthoate (DHNA) to demethylmenaquinone (DMK).</text>
</comment>
<evidence type="ECO:0000256" key="5">
    <source>
        <dbReference type="ARBA" id="ARBA00022692"/>
    </source>
</evidence>
<comment type="catalytic activity">
    <reaction evidence="8">
        <text>an all-trans-polyprenyl diphosphate + 1,4-dihydroxy-2-naphthoate + H(+) = a 2-demethylmenaquinol + CO2 + diphosphate</text>
        <dbReference type="Rhea" id="RHEA:26478"/>
        <dbReference type="Rhea" id="RHEA-COMP:9563"/>
        <dbReference type="Rhea" id="RHEA-COMP:9564"/>
        <dbReference type="ChEBI" id="CHEBI:11173"/>
        <dbReference type="ChEBI" id="CHEBI:15378"/>
        <dbReference type="ChEBI" id="CHEBI:16526"/>
        <dbReference type="ChEBI" id="CHEBI:33019"/>
        <dbReference type="ChEBI" id="CHEBI:55437"/>
        <dbReference type="ChEBI" id="CHEBI:58914"/>
        <dbReference type="EC" id="2.5.1.74"/>
    </reaction>
</comment>
<accession>A0A0P1M727</accession>
<evidence type="ECO:0000313" key="9">
    <source>
        <dbReference type="EMBL" id="CUS90733.1"/>
    </source>
</evidence>
<name>A0A0P1M164_9BACT</name>
<dbReference type="Proteomes" id="UP000182011">
    <property type="component" value="Unassembled WGS sequence"/>
</dbReference>
<protein>
    <recommendedName>
        <fullName evidence="8">1,4-dihydroxy-2-naphthoate octaprenyltransferase</fullName>
        <shortName evidence="8">DHNA-octaprenyltransferase</shortName>
        <ecNumber evidence="8">2.5.1.74</ecNumber>
    </recommendedName>
</protein>
<dbReference type="OrthoDB" id="9767568at2"/>
<accession>A0A0P1L8J8</accession>
<dbReference type="EMBL" id="CZVI01000022">
    <property type="protein sequence ID" value="CUS90733.1"/>
    <property type="molecule type" value="Genomic_DNA"/>
</dbReference>